<feature type="domain" description="CYTH" evidence="2">
    <location>
        <begin position="3"/>
        <end position="154"/>
    </location>
</feature>
<reference evidence="3 4" key="1">
    <citation type="submission" date="2019-08" db="EMBL/GenBank/DDBJ databases">
        <title>Prosopis cineraria nodule microbiome.</title>
        <authorList>
            <person name="Ali R."/>
            <person name="Chaluvadi S.R."/>
            <person name="Wang X."/>
        </authorList>
    </citation>
    <scope>NUCLEOTIDE SEQUENCE [LARGE SCALE GENOMIC DNA]</scope>
    <source>
        <strain evidence="3 4">BG7</strain>
    </source>
</reference>
<dbReference type="Gene3D" id="2.40.320.10">
    <property type="entry name" value="Hypothetical Protein Pfu-838710-001"/>
    <property type="match status" value="1"/>
</dbReference>
<evidence type="ECO:0000259" key="2">
    <source>
        <dbReference type="PROSITE" id="PS51707"/>
    </source>
</evidence>
<dbReference type="EMBL" id="CP043498">
    <property type="protein sequence ID" value="QFY59365.1"/>
    <property type="molecule type" value="Genomic_DNA"/>
</dbReference>
<dbReference type="AlphaFoldDB" id="A0A5Q0C291"/>
<proteinExistence type="predicted"/>
<evidence type="ECO:0000313" key="4">
    <source>
        <dbReference type="Proteomes" id="UP000326881"/>
    </source>
</evidence>
<evidence type="ECO:0000256" key="1">
    <source>
        <dbReference type="PIRSR" id="PIRSR016487-1"/>
    </source>
</evidence>
<name>A0A5Q0C291_9HYPH</name>
<organism evidence="3 4">
    <name type="scientific">Rhizobium grahamii</name>
    <dbReference type="NCBI Taxonomy" id="1120045"/>
    <lineage>
        <taxon>Bacteria</taxon>
        <taxon>Pseudomonadati</taxon>
        <taxon>Pseudomonadota</taxon>
        <taxon>Alphaproteobacteria</taxon>
        <taxon>Hyphomicrobiales</taxon>
        <taxon>Rhizobiaceae</taxon>
        <taxon>Rhizobium/Agrobacterium group</taxon>
        <taxon>Rhizobium</taxon>
    </lineage>
</organism>
<dbReference type="KEGG" id="rgr:FZ934_02275"/>
<dbReference type="OrthoDB" id="9805588at2"/>
<sequence length="163" mass="18369">MKATEIERKFLVRDDSWRNSASCPHFLQQAYLHGRDQGSVRVRLVDGCSARLTIKFRTTPLTKEEYEYEIPVEEARGLLLRATGHILEKTRYKVAFDGRNWDVDVFAGAYEGLTLAEIEMASEEEAFSLPPWLGREVTGSKRYSNRSMATAPRLSPAAQGVAG</sequence>
<dbReference type="CDD" id="cd07891">
    <property type="entry name" value="CYTH-like_CthTTM-like_1"/>
    <property type="match status" value="1"/>
</dbReference>
<evidence type="ECO:0000313" key="3">
    <source>
        <dbReference type="EMBL" id="QFY59365.1"/>
    </source>
</evidence>
<dbReference type="PROSITE" id="PS51707">
    <property type="entry name" value="CYTH"/>
    <property type="match status" value="1"/>
</dbReference>
<keyword evidence="4" id="KW-1185">Reference proteome</keyword>
<dbReference type="InterPro" id="IPR033469">
    <property type="entry name" value="CYTH-like_dom_sf"/>
</dbReference>
<dbReference type="Pfam" id="PF01928">
    <property type="entry name" value="CYTH"/>
    <property type="match status" value="1"/>
</dbReference>
<dbReference type="SUPFAM" id="SSF55154">
    <property type="entry name" value="CYTH-like phosphatases"/>
    <property type="match status" value="1"/>
</dbReference>
<dbReference type="SMART" id="SM01118">
    <property type="entry name" value="CYTH"/>
    <property type="match status" value="1"/>
</dbReference>
<accession>A0A5Q0C291</accession>
<dbReference type="PANTHER" id="PTHR40114:SF1">
    <property type="entry name" value="SLR0698 PROTEIN"/>
    <property type="match status" value="1"/>
</dbReference>
<dbReference type="PIRSF" id="PIRSF016487">
    <property type="entry name" value="CYTH_UCP016487"/>
    <property type="match status" value="1"/>
</dbReference>
<dbReference type="Proteomes" id="UP000326881">
    <property type="component" value="Chromosome"/>
</dbReference>
<feature type="active site" description="Proton acceptor" evidence="1">
    <location>
        <position position="31"/>
    </location>
</feature>
<dbReference type="RefSeq" id="WP_153269735.1">
    <property type="nucleotide sequence ID" value="NZ_CP043498.1"/>
</dbReference>
<dbReference type="InterPro" id="IPR012042">
    <property type="entry name" value="NeuTTM/CthTTM-like"/>
</dbReference>
<protein>
    <submittedName>
        <fullName evidence="3">CYTH domain-containing protein</fullName>
    </submittedName>
</protein>
<dbReference type="InterPro" id="IPR023577">
    <property type="entry name" value="CYTH_domain"/>
</dbReference>
<dbReference type="PANTHER" id="PTHR40114">
    <property type="entry name" value="SLR0698 PROTEIN"/>
    <property type="match status" value="1"/>
</dbReference>
<gene>
    <name evidence="3" type="ORF">FZ934_02275</name>
</gene>